<evidence type="ECO:0000256" key="2">
    <source>
        <dbReference type="SAM" id="Phobius"/>
    </source>
</evidence>
<feature type="compositionally biased region" description="Gly residues" evidence="1">
    <location>
        <begin position="33"/>
        <end position="51"/>
    </location>
</feature>
<keyword evidence="2" id="KW-0812">Transmembrane</keyword>
<comment type="caution">
    <text evidence="3">The sequence shown here is derived from an EMBL/GenBank/DDBJ whole genome shotgun (WGS) entry which is preliminary data.</text>
</comment>
<keyword evidence="2" id="KW-1133">Transmembrane helix</keyword>
<sequence>MGSGGPGGVVGSSGPGGLVGSCGPGGCGVGAGTGSPGDGSTGVGGSTGTGGIVPTAGSGWPSRKSFTVAHTEVGRVAVSIATPYPRVRGPSPPRLGPMLPLLPSAASSTSSGFNWLGLVVLAAIVAVVWPFYKRLRAHLSQERRERWAREEGWDDTTTYTPENDPDLRRD</sequence>
<dbReference type="EMBL" id="VFMN01000001">
    <property type="protein sequence ID" value="TQJ09449.1"/>
    <property type="molecule type" value="Genomic_DNA"/>
</dbReference>
<feature type="region of interest" description="Disordered" evidence="1">
    <location>
        <begin position="145"/>
        <end position="170"/>
    </location>
</feature>
<reference evidence="3 4" key="1">
    <citation type="submission" date="2019-06" db="EMBL/GenBank/DDBJ databases">
        <title>Sequencing the genomes of 1000 actinobacteria strains.</title>
        <authorList>
            <person name="Klenk H.-P."/>
        </authorList>
    </citation>
    <scope>NUCLEOTIDE SEQUENCE [LARGE SCALE GENOMIC DNA]</scope>
    <source>
        <strain evidence="3 4">DSM 18607</strain>
    </source>
</reference>
<feature type="region of interest" description="Disordered" evidence="1">
    <location>
        <begin position="33"/>
        <end position="63"/>
    </location>
</feature>
<evidence type="ECO:0000313" key="3">
    <source>
        <dbReference type="EMBL" id="TQJ09449.1"/>
    </source>
</evidence>
<protein>
    <submittedName>
        <fullName evidence="3">Uncharacterized protein</fullName>
    </submittedName>
</protein>
<evidence type="ECO:0000256" key="1">
    <source>
        <dbReference type="SAM" id="MobiDB-lite"/>
    </source>
</evidence>
<keyword evidence="2" id="KW-0472">Membrane</keyword>
<name>A0A542E2D8_9MICO</name>
<keyword evidence="4" id="KW-1185">Reference proteome</keyword>
<dbReference type="AlphaFoldDB" id="A0A542E2D8"/>
<evidence type="ECO:0000313" key="4">
    <source>
        <dbReference type="Proteomes" id="UP000317893"/>
    </source>
</evidence>
<feature type="transmembrane region" description="Helical" evidence="2">
    <location>
        <begin position="112"/>
        <end position="132"/>
    </location>
</feature>
<accession>A0A542E2D8</accession>
<organism evidence="3 4">
    <name type="scientific">Lapillicoccus jejuensis</name>
    <dbReference type="NCBI Taxonomy" id="402171"/>
    <lineage>
        <taxon>Bacteria</taxon>
        <taxon>Bacillati</taxon>
        <taxon>Actinomycetota</taxon>
        <taxon>Actinomycetes</taxon>
        <taxon>Micrococcales</taxon>
        <taxon>Intrasporangiaceae</taxon>
        <taxon>Lapillicoccus</taxon>
    </lineage>
</organism>
<proteinExistence type="predicted"/>
<dbReference type="Proteomes" id="UP000317893">
    <property type="component" value="Unassembled WGS sequence"/>
</dbReference>
<gene>
    <name evidence="3" type="ORF">FB458_2561</name>
</gene>